<dbReference type="PANTHER" id="PTHR43537:SF24">
    <property type="entry name" value="GLUCONATE OPERON TRANSCRIPTIONAL REPRESSOR"/>
    <property type="match status" value="1"/>
</dbReference>
<dbReference type="Pfam" id="PF00392">
    <property type="entry name" value="GntR"/>
    <property type="match status" value="1"/>
</dbReference>
<keyword evidence="2" id="KW-0238">DNA-binding</keyword>
<name>A0A4Q1RJQ9_9FIRM</name>
<dbReference type="InterPro" id="IPR008920">
    <property type="entry name" value="TF_FadR/GntR_C"/>
</dbReference>
<accession>A0A4Q1RJQ9</accession>
<dbReference type="GO" id="GO:0003677">
    <property type="term" value="F:DNA binding"/>
    <property type="evidence" value="ECO:0007669"/>
    <property type="project" value="UniProtKB-KW"/>
</dbReference>
<dbReference type="SUPFAM" id="SSF46785">
    <property type="entry name" value="Winged helix' DNA-binding domain"/>
    <property type="match status" value="1"/>
</dbReference>
<organism evidence="5 6">
    <name type="scientific">Blautia faecicola</name>
    <dbReference type="NCBI Taxonomy" id="2509240"/>
    <lineage>
        <taxon>Bacteria</taxon>
        <taxon>Bacillati</taxon>
        <taxon>Bacillota</taxon>
        <taxon>Clostridia</taxon>
        <taxon>Lachnospirales</taxon>
        <taxon>Lachnospiraceae</taxon>
        <taxon>Blautia</taxon>
    </lineage>
</organism>
<keyword evidence="6" id="KW-1185">Reference proteome</keyword>
<evidence type="ECO:0000256" key="2">
    <source>
        <dbReference type="ARBA" id="ARBA00023125"/>
    </source>
</evidence>
<evidence type="ECO:0000256" key="1">
    <source>
        <dbReference type="ARBA" id="ARBA00023015"/>
    </source>
</evidence>
<keyword evidence="3" id="KW-0804">Transcription</keyword>
<dbReference type="InterPro" id="IPR000524">
    <property type="entry name" value="Tscrpt_reg_HTH_GntR"/>
</dbReference>
<protein>
    <submittedName>
        <fullName evidence="5">GntR family transcriptional regulator</fullName>
    </submittedName>
</protein>
<dbReference type="PROSITE" id="PS50949">
    <property type="entry name" value="HTH_GNTR"/>
    <property type="match status" value="1"/>
</dbReference>
<dbReference type="Gene3D" id="1.10.10.10">
    <property type="entry name" value="Winged helix-like DNA-binding domain superfamily/Winged helix DNA-binding domain"/>
    <property type="match status" value="1"/>
</dbReference>
<sequence>MSELLYQTLRESVVNAIRTKIMNHQLRPGERIVELELAQEFQTSRGPIREALRQLENEGIVEYTRNVGCSVRTFSFWDSYEVYLLRTNYEAVSVRLLNGKVPEETIQKMEEILESMRKIPAEEFESVFEYDNRFHEQLVLMSKLPRLAKAWKELYYGNLLAGYELVREKEQILARQYDNHIAILNACKEGDPEKICREVKKHYWKTIFRMMQEQKIEDPNLEQAWMMAI</sequence>
<dbReference type="PANTHER" id="PTHR43537">
    <property type="entry name" value="TRANSCRIPTIONAL REGULATOR, GNTR FAMILY"/>
    <property type="match status" value="1"/>
</dbReference>
<dbReference type="InterPro" id="IPR011711">
    <property type="entry name" value="GntR_C"/>
</dbReference>
<keyword evidence="1" id="KW-0805">Transcription regulation</keyword>
<dbReference type="Proteomes" id="UP000290106">
    <property type="component" value="Unassembled WGS sequence"/>
</dbReference>
<dbReference type="SMART" id="SM00345">
    <property type="entry name" value="HTH_GNTR"/>
    <property type="match status" value="1"/>
</dbReference>
<dbReference type="Pfam" id="PF07729">
    <property type="entry name" value="FCD"/>
    <property type="match status" value="1"/>
</dbReference>
<dbReference type="SMART" id="SM00895">
    <property type="entry name" value="FCD"/>
    <property type="match status" value="1"/>
</dbReference>
<reference evidence="5 6" key="1">
    <citation type="submission" date="2019-01" db="EMBL/GenBank/DDBJ databases">
        <title>Blautia sp. nov. KGMB01111 isolated human feces.</title>
        <authorList>
            <person name="Park J.-E."/>
            <person name="Kim J.-S."/>
            <person name="Park S.-H."/>
        </authorList>
    </citation>
    <scope>NUCLEOTIDE SEQUENCE [LARGE SCALE GENOMIC DNA]</scope>
    <source>
        <strain evidence="5 6">KGMB01111</strain>
    </source>
</reference>
<evidence type="ECO:0000313" key="5">
    <source>
        <dbReference type="EMBL" id="RXS75962.1"/>
    </source>
</evidence>
<dbReference type="InterPro" id="IPR036388">
    <property type="entry name" value="WH-like_DNA-bd_sf"/>
</dbReference>
<dbReference type="OrthoDB" id="9781630at2"/>
<feature type="domain" description="HTH gntR-type" evidence="4">
    <location>
        <begin position="7"/>
        <end position="74"/>
    </location>
</feature>
<dbReference type="EMBL" id="SDKC01000001">
    <property type="protein sequence ID" value="RXS75962.1"/>
    <property type="molecule type" value="Genomic_DNA"/>
</dbReference>
<evidence type="ECO:0000256" key="3">
    <source>
        <dbReference type="ARBA" id="ARBA00023163"/>
    </source>
</evidence>
<dbReference type="SUPFAM" id="SSF48008">
    <property type="entry name" value="GntR ligand-binding domain-like"/>
    <property type="match status" value="1"/>
</dbReference>
<gene>
    <name evidence="5" type="ORF">ETP43_12610</name>
</gene>
<dbReference type="InterPro" id="IPR036390">
    <property type="entry name" value="WH_DNA-bd_sf"/>
</dbReference>
<proteinExistence type="predicted"/>
<dbReference type="Gene3D" id="1.20.120.530">
    <property type="entry name" value="GntR ligand-binding domain-like"/>
    <property type="match status" value="1"/>
</dbReference>
<dbReference type="AlphaFoldDB" id="A0A4Q1RJQ9"/>
<comment type="caution">
    <text evidence="5">The sequence shown here is derived from an EMBL/GenBank/DDBJ whole genome shotgun (WGS) entry which is preliminary data.</text>
</comment>
<evidence type="ECO:0000259" key="4">
    <source>
        <dbReference type="PROSITE" id="PS50949"/>
    </source>
</evidence>
<dbReference type="GO" id="GO:0003700">
    <property type="term" value="F:DNA-binding transcription factor activity"/>
    <property type="evidence" value="ECO:0007669"/>
    <property type="project" value="InterPro"/>
</dbReference>
<dbReference type="CDD" id="cd07377">
    <property type="entry name" value="WHTH_GntR"/>
    <property type="match status" value="1"/>
</dbReference>
<evidence type="ECO:0000313" key="6">
    <source>
        <dbReference type="Proteomes" id="UP000290106"/>
    </source>
</evidence>
<dbReference type="RefSeq" id="WP_129258423.1">
    <property type="nucleotide sequence ID" value="NZ_DAWBJR010000028.1"/>
</dbReference>
<dbReference type="PRINTS" id="PR00035">
    <property type="entry name" value="HTHGNTR"/>
</dbReference>